<dbReference type="EMBL" id="OB799156">
    <property type="protein sequence ID" value="CAD7435154.1"/>
    <property type="molecule type" value="Genomic_DNA"/>
</dbReference>
<accession>A0A7R9HWB5</accession>
<evidence type="ECO:0000313" key="1">
    <source>
        <dbReference type="EMBL" id="CAD7435154.1"/>
    </source>
</evidence>
<name>A0A7R9HWB5_9NEOP</name>
<dbReference type="AlphaFoldDB" id="A0A7R9HWB5"/>
<gene>
    <name evidence="1" type="ORF">TMSB3V08_LOCUS11802</name>
</gene>
<protein>
    <submittedName>
        <fullName evidence="1">Uncharacterized protein</fullName>
    </submittedName>
</protein>
<reference evidence="1" key="1">
    <citation type="submission" date="2020-11" db="EMBL/GenBank/DDBJ databases">
        <authorList>
            <person name="Tran Van P."/>
        </authorList>
    </citation>
    <scope>NUCLEOTIDE SEQUENCE</scope>
</reference>
<proteinExistence type="predicted"/>
<sequence length="86" mass="9775">MRPPNDRSSLKLCVFDCWLKWRNNSFSRRANACRQDMFSRLRARVSTQYLQDYSRMGAPTGISQGKGGAFDPKLVPFEEAIALTGT</sequence>
<organism evidence="1">
    <name type="scientific">Timema monikensis</name>
    <dbReference type="NCBI Taxonomy" id="170555"/>
    <lineage>
        <taxon>Eukaryota</taxon>
        <taxon>Metazoa</taxon>
        <taxon>Ecdysozoa</taxon>
        <taxon>Arthropoda</taxon>
        <taxon>Hexapoda</taxon>
        <taxon>Insecta</taxon>
        <taxon>Pterygota</taxon>
        <taxon>Neoptera</taxon>
        <taxon>Polyneoptera</taxon>
        <taxon>Phasmatodea</taxon>
        <taxon>Timematodea</taxon>
        <taxon>Timematoidea</taxon>
        <taxon>Timematidae</taxon>
        <taxon>Timema</taxon>
    </lineage>
</organism>